<evidence type="ECO:0000313" key="2">
    <source>
        <dbReference type="EMBL" id="RQT08437.1"/>
    </source>
</evidence>
<dbReference type="Proteomes" id="UP000277921">
    <property type="component" value="Unassembled WGS sequence"/>
</dbReference>
<gene>
    <name evidence="2" type="ORF">DF051_30910</name>
</gene>
<evidence type="ECO:0000313" key="3">
    <source>
        <dbReference type="Proteomes" id="UP000277921"/>
    </source>
</evidence>
<dbReference type="RefSeq" id="WP_124583820.1">
    <property type="nucleotide sequence ID" value="NZ_QTQV01000024.1"/>
</dbReference>
<reference evidence="2 3" key="1">
    <citation type="submission" date="2018-08" db="EMBL/GenBank/DDBJ databases">
        <title>Comparative analysis of Burkholderia isolates from Puerto Rico.</title>
        <authorList>
            <person name="Hall C."/>
            <person name="Sahl J."/>
            <person name="Wagner D."/>
        </authorList>
    </citation>
    <scope>NUCLEOTIDE SEQUENCE [LARGE SCALE GENOMIC DNA]</scope>
    <source>
        <strain evidence="2 3">Bp9025</strain>
    </source>
</reference>
<dbReference type="InterPro" id="IPR007053">
    <property type="entry name" value="LRAT_dom"/>
</dbReference>
<feature type="domain" description="LRAT" evidence="1">
    <location>
        <begin position="41"/>
        <end position="108"/>
    </location>
</feature>
<comment type="caution">
    <text evidence="2">The sequence shown here is derived from an EMBL/GenBank/DDBJ whole genome shotgun (WGS) entry which is preliminary data.</text>
</comment>
<dbReference type="Gene3D" id="3.90.1720.10">
    <property type="entry name" value="endopeptidase domain like (from Nostoc punctiforme)"/>
    <property type="match status" value="1"/>
</dbReference>
<dbReference type="EMBL" id="QTQV01000024">
    <property type="protein sequence ID" value="RQT08437.1"/>
    <property type="molecule type" value="Genomic_DNA"/>
</dbReference>
<name>A0A3N8P9I1_9BURK</name>
<accession>A0A3N8P9I1</accession>
<proteinExistence type="predicted"/>
<evidence type="ECO:0000259" key="1">
    <source>
        <dbReference type="Pfam" id="PF04970"/>
    </source>
</evidence>
<organism evidence="2 3">
    <name type="scientific">Burkholderia contaminans</name>
    <dbReference type="NCBI Taxonomy" id="488447"/>
    <lineage>
        <taxon>Bacteria</taxon>
        <taxon>Pseudomonadati</taxon>
        <taxon>Pseudomonadota</taxon>
        <taxon>Betaproteobacteria</taxon>
        <taxon>Burkholderiales</taxon>
        <taxon>Burkholderiaceae</taxon>
        <taxon>Burkholderia</taxon>
        <taxon>Burkholderia cepacia complex</taxon>
    </lineage>
</organism>
<sequence>MIQHSRQQSLWIHPPGTVVRVSYGLYDHVALLGEYGVGGGERNVLAFSAESRGFVEQPFSDFATGRPVTVDGYLGRLAPEVVLGRARSVRGQTYSLIGFNCEHFVRYAHNVEITSPQLWQWALLGSVGGILALVARA</sequence>
<protein>
    <recommendedName>
        <fullName evidence="1">LRAT domain-containing protein</fullName>
    </recommendedName>
</protein>
<dbReference type="Pfam" id="PF04970">
    <property type="entry name" value="LRAT"/>
    <property type="match status" value="1"/>
</dbReference>
<dbReference type="AlphaFoldDB" id="A0A3N8P9I1"/>